<dbReference type="STRING" id="32040.SAMN04489710_10783"/>
<evidence type="ECO:0000313" key="2">
    <source>
        <dbReference type="Proteomes" id="UP000199517"/>
    </source>
</evidence>
<keyword evidence="2" id="KW-1185">Reference proteome</keyword>
<evidence type="ECO:0000313" key="1">
    <source>
        <dbReference type="EMBL" id="SFD85257.1"/>
    </source>
</evidence>
<name>A0A1I1VQD3_9BURK</name>
<dbReference type="AlphaFoldDB" id="A0A1I1VQD3"/>
<dbReference type="EMBL" id="FOMQ01000007">
    <property type="protein sequence ID" value="SFD85257.1"/>
    <property type="molecule type" value="Genomic_DNA"/>
</dbReference>
<reference evidence="2" key="1">
    <citation type="submission" date="2016-10" db="EMBL/GenBank/DDBJ databases">
        <authorList>
            <person name="Varghese N."/>
            <person name="Submissions S."/>
        </authorList>
    </citation>
    <scope>NUCLEOTIDE SEQUENCE [LARGE SCALE GENOMIC DNA]</scope>
    <source>
        <strain evidence="2">DSM 7481</strain>
    </source>
</reference>
<proteinExistence type="predicted"/>
<evidence type="ECO:0008006" key="3">
    <source>
        <dbReference type="Google" id="ProtNLM"/>
    </source>
</evidence>
<dbReference type="OrthoDB" id="8768594at2"/>
<organism evidence="1 2">
    <name type="scientific">Paracidovorax konjaci</name>
    <dbReference type="NCBI Taxonomy" id="32040"/>
    <lineage>
        <taxon>Bacteria</taxon>
        <taxon>Pseudomonadati</taxon>
        <taxon>Pseudomonadota</taxon>
        <taxon>Betaproteobacteria</taxon>
        <taxon>Burkholderiales</taxon>
        <taxon>Comamonadaceae</taxon>
        <taxon>Paracidovorax</taxon>
    </lineage>
</organism>
<protein>
    <recommendedName>
        <fullName evidence="3">PcfJ-like protein</fullName>
    </recommendedName>
</protein>
<dbReference type="Proteomes" id="UP000199517">
    <property type="component" value="Unassembled WGS sequence"/>
</dbReference>
<accession>A0A1I1VQD3</accession>
<gene>
    <name evidence="1" type="ORF">SAMN04489710_10783</name>
</gene>
<sequence>MARPDPAAGTYGARDVVNAPELRRAIARRSQERGDPPAVQAWLANHFYRHAVGNLRAPPPAVLAVTRLDQAEGLFAPAPVPPWARERLAARTAGPATAPLWWVDPASDALRATEDRLVEFLHARQGTALEGKLQRITAPQALALWTREHAALEAKAAAGWREHDPRAVRTVWQGEHGRFVELLPESPQLRAEMAYESQMMRHCLGQFASRRSLAGGYGEHYASHCEQGRMRLFSYRSAGDLPHITLSALVREDGRLAIDQIKGKQNRPPIARYHAEVLALLNQLDTGGEAPPDALRMGIVRVAAGWRAVGDVADEADQVRLVQARPALVRELPSPPPLVQWLVAARDPALLRGLPVTPALAAAVPGVLPDTAPAGGAAP</sequence>